<dbReference type="PROSITE" id="PS50157">
    <property type="entry name" value="ZINC_FINGER_C2H2_2"/>
    <property type="match status" value="1"/>
</dbReference>
<feature type="compositionally biased region" description="Basic and acidic residues" evidence="2">
    <location>
        <begin position="44"/>
        <end position="55"/>
    </location>
</feature>
<feature type="region of interest" description="Disordered" evidence="2">
    <location>
        <begin position="451"/>
        <end position="575"/>
    </location>
</feature>
<feature type="compositionally biased region" description="Basic residues" evidence="2">
    <location>
        <begin position="519"/>
        <end position="534"/>
    </location>
</feature>
<protein>
    <submittedName>
        <fullName evidence="5">Zinc finger protein 518A isoform X1</fullName>
    </submittedName>
</protein>
<dbReference type="Proteomes" id="UP000515161">
    <property type="component" value="Unplaced"/>
</dbReference>
<sequence>MDSGDIRAATSRGDNKRRGNKKNRDCHKRPHLRNTVVQPPTMQSEDKRGPKKIAEGWEQSTVWPSSKKPPQEAQQGQHRINDNGNTLRFTCSQCKDNSEYVPKDLVKHFKVNHRGSPPVFSCPTCTFSTHELSYLHVHQLSHKDTFSCCSICKDNIQRTWPDFNAHLTMYHSQNGKYSCEMCQKFSTGDVHVFLEHMYAHHFGLEESKDLSPRTRGRNKLGSKANTQSLRCQHCGFEASQKWLLTKHVKAVHVCQNGNQKKKKKKKEEEEVHPIAMKPNDPLPKMKSRLTRSAVREMCWLTQDCLSLPGKEFLDKYCHLSDPQTTLKETQQFLMKSVAGETGEQKWSNALKTVLSNVPQDINLYPKSENGIVSNASNLAILTAKNKMTVSQNGATNGKRLKMMTSLDKETHSPESAPDEARRVVDQNGCQSNLSDQSPCPQTETKLNDMLPAQSEPSACGQMQENRENREIKTDQEMEDNSKKPEEPMHEDRNNISCELKSTNEGEEQTSIHKVLPNNNKRRRKRRARSKKVAKRSSGSALKIVLKKNPVKEKQWVTQSSLSPSGQTDGPPNTHVKLEGILQNTLLTEEHQQQLTKASESDPDDLSKAVTQNPQPKQGEELTPSCAAKTTRSKDTDGNTPVKLKGLPLMHQEMGHESDKPPEAEVDEGGAACETGLIAGTEVCPGNAQLHTSGSNTDCHVSAADGETPHSSSTQPSPVSQPVITAQGKVTHTDVSHALSSEHSVEGVRVSEAPADLLHPDLLSNSSSSEAILTEPSSPSGHQWLPKNQERTLKLVAINPSQLVKRPAGDQPVVVLNHPDADIPEVARIMEVLNRYRGEVQKVVLSRKTVSALAAANCDANAVPDSAGNAKNSVQERFVLKLKLRRLSRKKYEVVAAAAPSGDVRKEFRCWFCGRVFARQETWMVHRQRHLMDWKGPKLENS</sequence>
<feature type="compositionally biased region" description="Polar residues" evidence="2">
    <location>
        <begin position="555"/>
        <end position="570"/>
    </location>
</feature>
<evidence type="ECO:0000256" key="2">
    <source>
        <dbReference type="SAM" id="MobiDB-lite"/>
    </source>
</evidence>
<evidence type="ECO:0000313" key="5">
    <source>
        <dbReference type="RefSeq" id="XP_034079660.1"/>
    </source>
</evidence>
<evidence type="ECO:0000256" key="1">
    <source>
        <dbReference type="PROSITE-ProRule" id="PRU00042"/>
    </source>
</evidence>
<feature type="region of interest" description="Disordered" evidence="2">
    <location>
        <begin position="256"/>
        <end position="285"/>
    </location>
</feature>
<name>A0A6P8V356_GYMAC</name>
<feature type="region of interest" description="Disordered" evidence="2">
    <location>
        <begin position="694"/>
        <end position="720"/>
    </location>
</feature>
<keyword evidence="4" id="KW-1185">Reference proteome</keyword>
<dbReference type="InParanoid" id="A0A6P8V356"/>
<feature type="domain" description="C2H2-type" evidence="3">
    <location>
        <begin position="907"/>
        <end position="934"/>
    </location>
</feature>
<dbReference type="RefSeq" id="XP_034079660.1">
    <property type="nucleotide sequence ID" value="XM_034223769.1"/>
</dbReference>
<keyword evidence="1" id="KW-0862">Zinc</keyword>
<dbReference type="InterPro" id="IPR013087">
    <property type="entry name" value="Znf_C2H2_type"/>
</dbReference>
<dbReference type="GO" id="GO:0008270">
    <property type="term" value="F:zinc ion binding"/>
    <property type="evidence" value="ECO:0007669"/>
    <property type="project" value="UniProtKB-KW"/>
</dbReference>
<evidence type="ECO:0000313" key="4">
    <source>
        <dbReference type="Proteomes" id="UP000515161"/>
    </source>
</evidence>
<feature type="region of interest" description="Disordered" evidence="2">
    <location>
        <begin position="1"/>
        <end position="84"/>
    </location>
</feature>
<dbReference type="Gene3D" id="3.30.160.60">
    <property type="entry name" value="Classic Zinc Finger"/>
    <property type="match status" value="1"/>
</dbReference>
<accession>A0A6P8V356</accession>
<proteinExistence type="predicted"/>
<feature type="compositionally biased region" description="Polar residues" evidence="2">
    <location>
        <begin position="72"/>
        <end position="84"/>
    </location>
</feature>
<feature type="compositionally biased region" description="Low complexity" evidence="2">
    <location>
        <begin position="708"/>
        <end position="720"/>
    </location>
</feature>
<feature type="compositionally biased region" description="Polar residues" evidence="2">
    <location>
        <begin position="454"/>
        <end position="463"/>
    </location>
</feature>
<dbReference type="PROSITE" id="PS00028">
    <property type="entry name" value="ZINC_FINGER_C2H2_1"/>
    <property type="match status" value="1"/>
</dbReference>
<dbReference type="SMART" id="SM00355">
    <property type="entry name" value="ZnF_C2H2"/>
    <property type="match status" value="5"/>
</dbReference>
<feature type="compositionally biased region" description="Basic residues" evidence="2">
    <location>
        <begin position="18"/>
        <end position="32"/>
    </location>
</feature>
<organism evidence="4 5">
    <name type="scientific">Gymnodraco acuticeps</name>
    <name type="common">Antarctic dragonfish</name>
    <dbReference type="NCBI Taxonomy" id="8218"/>
    <lineage>
        <taxon>Eukaryota</taxon>
        <taxon>Metazoa</taxon>
        <taxon>Chordata</taxon>
        <taxon>Craniata</taxon>
        <taxon>Vertebrata</taxon>
        <taxon>Euteleostomi</taxon>
        <taxon>Actinopterygii</taxon>
        <taxon>Neopterygii</taxon>
        <taxon>Teleostei</taxon>
        <taxon>Neoteleostei</taxon>
        <taxon>Acanthomorphata</taxon>
        <taxon>Eupercaria</taxon>
        <taxon>Perciformes</taxon>
        <taxon>Notothenioidei</taxon>
        <taxon>Bathydraconidae</taxon>
        <taxon>Gymnodraco</taxon>
    </lineage>
</organism>
<feature type="region of interest" description="Disordered" evidence="2">
    <location>
        <begin position="590"/>
        <end position="643"/>
    </location>
</feature>
<dbReference type="AlphaFoldDB" id="A0A6P8V356"/>
<reference evidence="5" key="1">
    <citation type="submission" date="2025-08" db="UniProtKB">
        <authorList>
            <consortium name="RefSeq"/>
        </authorList>
    </citation>
    <scope>IDENTIFICATION</scope>
</reference>
<evidence type="ECO:0000259" key="3">
    <source>
        <dbReference type="PROSITE" id="PS50157"/>
    </source>
</evidence>
<dbReference type="GeneID" id="117551072"/>
<keyword evidence="1" id="KW-0479">Metal-binding</keyword>
<dbReference type="KEGG" id="gacu:117551072"/>
<dbReference type="OrthoDB" id="6778897at2759"/>
<feature type="compositionally biased region" description="Basic and acidic residues" evidence="2">
    <location>
        <begin position="464"/>
        <end position="493"/>
    </location>
</feature>
<keyword evidence="1" id="KW-0863">Zinc-finger</keyword>
<gene>
    <name evidence="5" type="primary">LOC117551072</name>
</gene>